<feature type="compositionally biased region" description="Polar residues" evidence="1">
    <location>
        <begin position="114"/>
        <end position="139"/>
    </location>
</feature>
<reference evidence="2" key="1">
    <citation type="submission" date="2020-03" db="EMBL/GenBank/DDBJ databases">
        <authorList>
            <person name="Zhang R."/>
        </authorList>
    </citation>
    <scope>NUCLEOTIDE SEQUENCE</scope>
</reference>
<protein>
    <submittedName>
        <fullName evidence="2">Uncharacterized protein</fullName>
    </submittedName>
</protein>
<sequence>MELIEFLEGACNPKQRKCKSLTSIPRQLPSPSHTHFDKQHSYSCSCSRTRSFLHEVRRRSWVVIGDGGYGICGDREDNRMHSTTLVCGGSRLEVRCVQDWAVASVMKMIRGHQKSTGNELNGRNKNSKGITKSTQDTQI</sequence>
<evidence type="ECO:0000313" key="2">
    <source>
        <dbReference type="EMBL" id="NUU84490.1"/>
    </source>
</evidence>
<dbReference type="EMBL" id="GILB01004157">
    <property type="protein sequence ID" value="NUU84490.1"/>
    <property type="molecule type" value="Transcribed_RNA"/>
</dbReference>
<accession>A0A6M2EGT0</accession>
<feature type="region of interest" description="Disordered" evidence="1">
    <location>
        <begin position="113"/>
        <end position="139"/>
    </location>
</feature>
<evidence type="ECO:0000256" key="1">
    <source>
        <dbReference type="SAM" id="MobiDB-lite"/>
    </source>
</evidence>
<proteinExistence type="predicted"/>
<organism evidence="2">
    <name type="scientific">Populus davidiana</name>
    <dbReference type="NCBI Taxonomy" id="266767"/>
    <lineage>
        <taxon>Eukaryota</taxon>
        <taxon>Viridiplantae</taxon>
        <taxon>Streptophyta</taxon>
        <taxon>Embryophyta</taxon>
        <taxon>Tracheophyta</taxon>
        <taxon>Spermatophyta</taxon>
        <taxon>Magnoliopsida</taxon>
        <taxon>eudicotyledons</taxon>
        <taxon>Gunneridae</taxon>
        <taxon>Pentapetalae</taxon>
        <taxon>rosids</taxon>
        <taxon>fabids</taxon>
        <taxon>Malpighiales</taxon>
        <taxon>Salicaceae</taxon>
        <taxon>Saliceae</taxon>
        <taxon>Populus</taxon>
    </lineage>
</organism>
<dbReference type="AlphaFoldDB" id="A0A6M2EGT0"/>
<name>A0A6M2EGT0_9ROSI</name>